<dbReference type="InterPro" id="IPR029069">
    <property type="entry name" value="HotDog_dom_sf"/>
</dbReference>
<evidence type="ECO:0000313" key="27">
    <source>
        <dbReference type="EMBL" id="CAF3796907.1"/>
    </source>
</evidence>
<dbReference type="GO" id="GO:0005829">
    <property type="term" value="C:cytosol"/>
    <property type="evidence" value="ECO:0007669"/>
    <property type="project" value="UniProtKB-SubCell"/>
</dbReference>
<evidence type="ECO:0000313" key="26">
    <source>
        <dbReference type="EMBL" id="CAF1057987.1"/>
    </source>
</evidence>
<evidence type="ECO:0000256" key="4">
    <source>
        <dbReference type="ARBA" id="ARBA00004514"/>
    </source>
</evidence>
<dbReference type="GO" id="GO:0005634">
    <property type="term" value="C:nucleus"/>
    <property type="evidence" value="ECO:0007669"/>
    <property type="project" value="UniProtKB-SubCell"/>
</dbReference>
<dbReference type="EMBL" id="CAJOBA010008250">
    <property type="protein sequence ID" value="CAF3823931.1"/>
    <property type="molecule type" value="Genomic_DNA"/>
</dbReference>
<name>A0A814IMY2_9BILA</name>
<dbReference type="GO" id="GO:0047617">
    <property type="term" value="F:fatty acyl-CoA hydrolase activity"/>
    <property type="evidence" value="ECO:0007669"/>
    <property type="project" value="InterPro"/>
</dbReference>
<keyword evidence="11" id="KW-0206">Cytoskeleton</keyword>
<dbReference type="EMBL" id="CAJOBC010003704">
    <property type="protein sequence ID" value="CAF3796907.1"/>
    <property type="molecule type" value="Genomic_DNA"/>
</dbReference>
<dbReference type="CDD" id="cd03443">
    <property type="entry name" value="PaaI_thioesterase"/>
    <property type="match status" value="1"/>
</dbReference>
<comment type="catalytic activity">
    <reaction evidence="13">
        <text>octanoyl-CoA + H2O = octanoate + CoA + H(+)</text>
        <dbReference type="Rhea" id="RHEA:30143"/>
        <dbReference type="ChEBI" id="CHEBI:15377"/>
        <dbReference type="ChEBI" id="CHEBI:15378"/>
        <dbReference type="ChEBI" id="CHEBI:25646"/>
        <dbReference type="ChEBI" id="CHEBI:57287"/>
        <dbReference type="ChEBI" id="CHEBI:57386"/>
    </reaction>
    <physiologicalReaction direction="left-to-right" evidence="13">
        <dbReference type="Rhea" id="RHEA:30144"/>
    </physiologicalReaction>
</comment>
<evidence type="ECO:0000256" key="22">
    <source>
        <dbReference type="ARBA" id="ARBA00081533"/>
    </source>
</evidence>
<evidence type="ECO:0000256" key="5">
    <source>
        <dbReference type="ARBA" id="ARBA00008324"/>
    </source>
</evidence>
<dbReference type="Proteomes" id="UP000682733">
    <property type="component" value="Unassembled WGS sequence"/>
</dbReference>
<evidence type="ECO:0000256" key="14">
    <source>
        <dbReference type="ARBA" id="ARBA00047969"/>
    </source>
</evidence>
<keyword evidence="6" id="KW-0963">Cytoplasm</keyword>
<comment type="function">
    <text evidence="18">Catalyzes the hydrolysis of acyl-CoAs into free fatty acids and coenzyme A (CoASH), regulating their respective intracellular levels. Has acyl-CoA thioesterase activity towards medium (C12) and long-chain (C18) fatty acyl-CoA substrates. Can also hydrolyze 3-hydroxyphenylacetyl-CoA and 3,4-dihydroxyphenylacetyl-CoA (in vitro). May play a role in controlling adaptive thermogenesis.</text>
</comment>
<dbReference type="NCBIfam" id="TIGR00369">
    <property type="entry name" value="unchar_dom_1"/>
    <property type="match status" value="1"/>
</dbReference>
<feature type="domain" description="Thioesterase" evidence="24">
    <location>
        <begin position="56"/>
        <end position="130"/>
    </location>
</feature>
<dbReference type="Proteomes" id="UP000681722">
    <property type="component" value="Unassembled WGS sequence"/>
</dbReference>
<keyword evidence="7" id="KW-0378">Hydrolase</keyword>
<dbReference type="SUPFAM" id="SSF54637">
    <property type="entry name" value="Thioesterase/thiol ester dehydrase-isomerase"/>
    <property type="match status" value="1"/>
</dbReference>
<organism evidence="25 29">
    <name type="scientific">Didymodactylos carnosus</name>
    <dbReference type="NCBI Taxonomy" id="1234261"/>
    <lineage>
        <taxon>Eukaryota</taxon>
        <taxon>Metazoa</taxon>
        <taxon>Spiralia</taxon>
        <taxon>Gnathifera</taxon>
        <taxon>Rotifera</taxon>
        <taxon>Eurotatoria</taxon>
        <taxon>Bdelloidea</taxon>
        <taxon>Philodinida</taxon>
        <taxon>Philodinidae</taxon>
        <taxon>Didymodactylos</taxon>
    </lineage>
</organism>
<keyword evidence="29" id="KW-1185">Reference proteome</keyword>
<evidence type="ECO:0000256" key="15">
    <source>
        <dbReference type="ARBA" id="ARBA00048074"/>
    </source>
</evidence>
<dbReference type="AlphaFoldDB" id="A0A814IMY2"/>
<comment type="caution">
    <text evidence="25">The sequence shown here is derived from an EMBL/GenBank/DDBJ whole genome shotgun (WGS) entry which is preliminary data.</text>
</comment>
<evidence type="ECO:0000256" key="16">
    <source>
        <dbReference type="ARBA" id="ARBA00050199"/>
    </source>
</evidence>
<dbReference type="EMBL" id="CAJNOQ010003704">
    <property type="protein sequence ID" value="CAF1025729.1"/>
    <property type="molecule type" value="Genomic_DNA"/>
</dbReference>
<evidence type="ECO:0000256" key="12">
    <source>
        <dbReference type="ARBA" id="ARBA00023242"/>
    </source>
</evidence>
<dbReference type="InterPro" id="IPR006683">
    <property type="entry name" value="Thioestr_dom"/>
</dbReference>
<evidence type="ECO:0000256" key="13">
    <source>
        <dbReference type="ARBA" id="ARBA00047588"/>
    </source>
</evidence>
<comment type="catalytic activity">
    <reaction evidence="17">
        <text>a fatty acyl-CoA + H2O = a fatty acid + CoA + H(+)</text>
        <dbReference type="Rhea" id="RHEA:16781"/>
        <dbReference type="ChEBI" id="CHEBI:15377"/>
        <dbReference type="ChEBI" id="CHEBI:15378"/>
        <dbReference type="ChEBI" id="CHEBI:28868"/>
        <dbReference type="ChEBI" id="CHEBI:57287"/>
        <dbReference type="ChEBI" id="CHEBI:77636"/>
    </reaction>
    <physiologicalReaction direction="left-to-right" evidence="17">
        <dbReference type="Rhea" id="RHEA:16782"/>
    </physiologicalReaction>
</comment>
<dbReference type="InterPro" id="IPR003736">
    <property type="entry name" value="PAAI_dom"/>
</dbReference>
<evidence type="ECO:0000313" key="28">
    <source>
        <dbReference type="EMBL" id="CAF3823931.1"/>
    </source>
</evidence>
<gene>
    <name evidence="25" type="ORF">GPM918_LOCUS15018</name>
    <name evidence="26" type="ORF">OVA965_LOCUS17270</name>
    <name evidence="27" type="ORF">SRO942_LOCUS15018</name>
    <name evidence="28" type="ORF">TMI583_LOCUS17281</name>
</gene>
<protein>
    <recommendedName>
        <fullName evidence="20">Acyl-coenzyme A thioesterase 13</fullName>
    </recommendedName>
    <alternativeName>
        <fullName evidence="22">Hotdog-fold thioesterase superfamily member 2</fullName>
    </alternativeName>
    <alternativeName>
        <fullName evidence="21">Palmitoyl-CoA hydrolase</fullName>
    </alternativeName>
    <alternativeName>
        <fullName evidence="23">Thioesterase superfamily member 2</fullName>
    </alternativeName>
</protein>
<dbReference type="Pfam" id="PF03061">
    <property type="entry name" value="4HBT"/>
    <property type="match status" value="1"/>
</dbReference>
<evidence type="ECO:0000256" key="6">
    <source>
        <dbReference type="ARBA" id="ARBA00022490"/>
    </source>
</evidence>
<keyword evidence="8" id="KW-0007">Acetylation</keyword>
<evidence type="ECO:0000313" key="25">
    <source>
        <dbReference type="EMBL" id="CAF1025729.1"/>
    </source>
</evidence>
<accession>A0A814IMY2</accession>
<comment type="catalytic activity">
    <reaction evidence="15">
        <text>dodecanoyl-CoA + H2O = dodecanoate + CoA + H(+)</text>
        <dbReference type="Rhea" id="RHEA:30135"/>
        <dbReference type="ChEBI" id="CHEBI:15377"/>
        <dbReference type="ChEBI" id="CHEBI:15378"/>
        <dbReference type="ChEBI" id="CHEBI:18262"/>
        <dbReference type="ChEBI" id="CHEBI:57287"/>
        <dbReference type="ChEBI" id="CHEBI:57375"/>
    </reaction>
    <physiologicalReaction direction="left-to-right" evidence="15">
        <dbReference type="Rhea" id="RHEA:30136"/>
    </physiologicalReaction>
</comment>
<dbReference type="Gene3D" id="3.10.129.10">
    <property type="entry name" value="Hotdog Thioesterase"/>
    <property type="match status" value="1"/>
</dbReference>
<dbReference type="Proteomes" id="UP000677228">
    <property type="component" value="Unassembled WGS sequence"/>
</dbReference>
<keyword evidence="9" id="KW-0443">Lipid metabolism</keyword>
<evidence type="ECO:0000256" key="2">
    <source>
        <dbReference type="ARBA" id="ARBA00004173"/>
    </source>
</evidence>
<dbReference type="Proteomes" id="UP000663829">
    <property type="component" value="Unassembled WGS sequence"/>
</dbReference>
<dbReference type="FunFam" id="3.10.129.10:FF:000021">
    <property type="entry name" value="Acyl-coenzyme A thioesterase 13"/>
    <property type="match status" value="1"/>
</dbReference>
<evidence type="ECO:0000256" key="23">
    <source>
        <dbReference type="ARBA" id="ARBA00083956"/>
    </source>
</evidence>
<evidence type="ECO:0000256" key="19">
    <source>
        <dbReference type="ARBA" id="ARBA00064709"/>
    </source>
</evidence>
<dbReference type="InterPro" id="IPR039298">
    <property type="entry name" value="ACOT13"/>
</dbReference>
<dbReference type="PANTHER" id="PTHR21660">
    <property type="entry name" value="THIOESTERASE SUPERFAMILY MEMBER-RELATED"/>
    <property type="match status" value="1"/>
</dbReference>
<dbReference type="EMBL" id="CAJNOK010008235">
    <property type="protein sequence ID" value="CAF1057987.1"/>
    <property type="molecule type" value="Genomic_DNA"/>
</dbReference>
<evidence type="ECO:0000256" key="18">
    <source>
        <dbReference type="ARBA" id="ARBA00058205"/>
    </source>
</evidence>
<evidence type="ECO:0000256" key="11">
    <source>
        <dbReference type="ARBA" id="ARBA00023212"/>
    </source>
</evidence>
<dbReference type="GO" id="GO:0005819">
    <property type="term" value="C:spindle"/>
    <property type="evidence" value="ECO:0007669"/>
    <property type="project" value="UniProtKB-SubCell"/>
</dbReference>
<evidence type="ECO:0000256" key="21">
    <source>
        <dbReference type="ARBA" id="ARBA00075657"/>
    </source>
</evidence>
<evidence type="ECO:0000256" key="1">
    <source>
        <dbReference type="ARBA" id="ARBA00004123"/>
    </source>
</evidence>
<evidence type="ECO:0000313" key="29">
    <source>
        <dbReference type="Proteomes" id="UP000663829"/>
    </source>
</evidence>
<proteinExistence type="inferred from homology"/>
<keyword evidence="10" id="KW-0496">Mitochondrion</keyword>
<evidence type="ECO:0000256" key="10">
    <source>
        <dbReference type="ARBA" id="ARBA00023128"/>
    </source>
</evidence>
<evidence type="ECO:0000256" key="3">
    <source>
        <dbReference type="ARBA" id="ARBA00004186"/>
    </source>
</evidence>
<sequence>MTSSSVVKTLQEILNVQIKSQKFSRIFDGIRVIAAEKPGRVQCEIDIEEKHLNRGNTMHGGMVTSLVDTVSTLALESTKNHPIGVSVDLSVSFLKAAKPGETIIIDAETIKLGKTLAFLNVELRNKKTNELIATGKHTKFLS</sequence>
<evidence type="ECO:0000256" key="20">
    <source>
        <dbReference type="ARBA" id="ARBA00067273"/>
    </source>
</evidence>
<keyword evidence="12" id="KW-0539">Nucleus</keyword>
<evidence type="ECO:0000256" key="9">
    <source>
        <dbReference type="ARBA" id="ARBA00023098"/>
    </source>
</evidence>
<dbReference type="GO" id="GO:0006629">
    <property type="term" value="P:lipid metabolic process"/>
    <property type="evidence" value="ECO:0007669"/>
    <property type="project" value="UniProtKB-KW"/>
</dbReference>
<comment type="catalytic activity">
    <reaction evidence="16">
        <text>hexanoyl-CoA + H2O = hexanoate + CoA + H(+)</text>
        <dbReference type="Rhea" id="RHEA:40115"/>
        <dbReference type="ChEBI" id="CHEBI:15377"/>
        <dbReference type="ChEBI" id="CHEBI:15378"/>
        <dbReference type="ChEBI" id="CHEBI:17120"/>
        <dbReference type="ChEBI" id="CHEBI:57287"/>
        <dbReference type="ChEBI" id="CHEBI:62620"/>
    </reaction>
    <physiologicalReaction direction="left-to-right" evidence="16">
        <dbReference type="Rhea" id="RHEA:40116"/>
    </physiologicalReaction>
</comment>
<comment type="subcellular location">
    <subcellularLocation>
        <location evidence="3">Cytoplasm</location>
        <location evidence="3">Cytoskeleton</location>
        <location evidence="3">Spindle</location>
    </subcellularLocation>
    <subcellularLocation>
        <location evidence="4">Cytoplasm</location>
        <location evidence="4">Cytosol</location>
    </subcellularLocation>
    <subcellularLocation>
        <location evidence="2">Mitochondrion</location>
    </subcellularLocation>
    <subcellularLocation>
        <location evidence="1">Nucleus</location>
    </subcellularLocation>
</comment>
<dbReference type="PANTHER" id="PTHR21660:SF1">
    <property type="entry name" value="ACYL-COENZYME A THIOESTERASE 13"/>
    <property type="match status" value="1"/>
</dbReference>
<reference evidence="25" key="1">
    <citation type="submission" date="2021-02" db="EMBL/GenBank/DDBJ databases">
        <authorList>
            <person name="Nowell W R."/>
        </authorList>
    </citation>
    <scope>NUCLEOTIDE SEQUENCE</scope>
</reference>
<dbReference type="GO" id="GO:0005739">
    <property type="term" value="C:mitochondrion"/>
    <property type="evidence" value="ECO:0007669"/>
    <property type="project" value="UniProtKB-SubCell"/>
</dbReference>
<dbReference type="OrthoDB" id="46529at2759"/>
<evidence type="ECO:0000259" key="24">
    <source>
        <dbReference type="Pfam" id="PF03061"/>
    </source>
</evidence>
<evidence type="ECO:0000256" key="8">
    <source>
        <dbReference type="ARBA" id="ARBA00022990"/>
    </source>
</evidence>
<evidence type="ECO:0000256" key="7">
    <source>
        <dbReference type="ARBA" id="ARBA00022801"/>
    </source>
</evidence>
<comment type="subunit">
    <text evidence="19">Homotetramer. Interacts with PCTP.</text>
</comment>
<comment type="catalytic activity">
    <reaction evidence="14">
        <text>decanoyl-CoA + H2O = decanoate + CoA + H(+)</text>
        <dbReference type="Rhea" id="RHEA:40059"/>
        <dbReference type="ChEBI" id="CHEBI:15377"/>
        <dbReference type="ChEBI" id="CHEBI:15378"/>
        <dbReference type="ChEBI" id="CHEBI:27689"/>
        <dbReference type="ChEBI" id="CHEBI:57287"/>
        <dbReference type="ChEBI" id="CHEBI:61430"/>
    </reaction>
    <physiologicalReaction direction="left-to-right" evidence="14">
        <dbReference type="Rhea" id="RHEA:40060"/>
    </physiologicalReaction>
</comment>
<comment type="similarity">
    <text evidence="5">Belongs to the thioesterase PaaI family.</text>
</comment>
<evidence type="ECO:0000256" key="17">
    <source>
        <dbReference type="ARBA" id="ARBA00052976"/>
    </source>
</evidence>